<dbReference type="GO" id="GO:0016787">
    <property type="term" value="F:hydrolase activity"/>
    <property type="evidence" value="ECO:0007669"/>
    <property type="project" value="UniProtKB-KW"/>
</dbReference>
<dbReference type="CDD" id="cd00431">
    <property type="entry name" value="cysteine_hydrolases"/>
    <property type="match status" value="1"/>
</dbReference>
<dbReference type="Gene3D" id="3.40.50.850">
    <property type="entry name" value="Isochorismatase-like"/>
    <property type="match status" value="1"/>
</dbReference>
<dbReference type="InterPro" id="IPR050272">
    <property type="entry name" value="Isochorismatase-like_hydrls"/>
</dbReference>
<dbReference type="AlphaFoldDB" id="A0A1M6GFP4"/>
<accession>A0A1M6GFP4</accession>
<gene>
    <name evidence="3" type="ORF">SAMN02745194_01735</name>
</gene>
<dbReference type="OrthoDB" id="9807387at2"/>
<keyword evidence="4" id="KW-1185">Reference proteome</keyword>
<name>A0A1M6GFP4_9PROT</name>
<evidence type="ECO:0000256" key="1">
    <source>
        <dbReference type="ARBA" id="ARBA00022801"/>
    </source>
</evidence>
<dbReference type="PANTHER" id="PTHR43540">
    <property type="entry name" value="PEROXYUREIDOACRYLATE/UREIDOACRYLATE AMIDOHYDROLASE-RELATED"/>
    <property type="match status" value="1"/>
</dbReference>
<evidence type="ECO:0000313" key="3">
    <source>
        <dbReference type="EMBL" id="SHJ08728.1"/>
    </source>
</evidence>
<organism evidence="3 4">
    <name type="scientific">Muricoccus roseus</name>
    <dbReference type="NCBI Taxonomy" id="198092"/>
    <lineage>
        <taxon>Bacteria</taxon>
        <taxon>Pseudomonadati</taxon>
        <taxon>Pseudomonadota</taxon>
        <taxon>Alphaproteobacteria</taxon>
        <taxon>Acetobacterales</taxon>
        <taxon>Roseomonadaceae</taxon>
        <taxon>Muricoccus</taxon>
    </lineage>
</organism>
<dbReference type="STRING" id="198092.SAMN02745194_01735"/>
<dbReference type="SUPFAM" id="SSF52499">
    <property type="entry name" value="Isochorismatase-like hydrolases"/>
    <property type="match status" value="1"/>
</dbReference>
<sequence>MTDRAPQTLPRVPGDLLLAADPEPFPLLPARTALIVVDMQNAYASEKGYLDKAGFDLSGTQSVIAKVTQAVAAARMLGITIVWFQNGWDAEGIEAGGAGSPNYWKSNALRLMREQPELGGTLLSKGSWDYALVPQMQRAPGDILIQKPRYGGFSGTQMEMMLRARGIRDILFCGVATNVCVESTLREAFHREFWPVLIEDACWQGGPRFVHEATVFNVRTFFGWVAKTEALTALAGAMPSGRGSAA</sequence>
<protein>
    <submittedName>
        <fullName evidence="3">Ureidoacrylate peracid hydrolase</fullName>
    </submittedName>
</protein>
<feature type="domain" description="Isochorismatase-like" evidence="2">
    <location>
        <begin position="32"/>
        <end position="229"/>
    </location>
</feature>
<dbReference type="Pfam" id="PF00857">
    <property type="entry name" value="Isochorismatase"/>
    <property type="match status" value="1"/>
</dbReference>
<evidence type="ECO:0000313" key="4">
    <source>
        <dbReference type="Proteomes" id="UP000184387"/>
    </source>
</evidence>
<proteinExistence type="predicted"/>
<dbReference type="PANTHER" id="PTHR43540:SF6">
    <property type="entry name" value="ISOCHORISMATASE-LIKE DOMAIN-CONTAINING PROTEIN"/>
    <property type="match status" value="1"/>
</dbReference>
<reference evidence="3 4" key="1">
    <citation type="submission" date="2016-11" db="EMBL/GenBank/DDBJ databases">
        <authorList>
            <person name="Jaros S."/>
            <person name="Januszkiewicz K."/>
            <person name="Wedrychowicz H."/>
        </authorList>
    </citation>
    <scope>NUCLEOTIDE SEQUENCE [LARGE SCALE GENOMIC DNA]</scope>
    <source>
        <strain evidence="3 4">DSM 14916</strain>
    </source>
</reference>
<dbReference type="Proteomes" id="UP000184387">
    <property type="component" value="Unassembled WGS sequence"/>
</dbReference>
<evidence type="ECO:0000259" key="2">
    <source>
        <dbReference type="Pfam" id="PF00857"/>
    </source>
</evidence>
<dbReference type="EMBL" id="FQZF01000008">
    <property type="protein sequence ID" value="SHJ08728.1"/>
    <property type="molecule type" value="Genomic_DNA"/>
</dbReference>
<dbReference type="RefSeq" id="WP_073133636.1">
    <property type="nucleotide sequence ID" value="NZ_FQZF01000008.1"/>
</dbReference>
<dbReference type="InterPro" id="IPR036380">
    <property type="entry name" value="Isochorismatase-like_sf"/>
</dbReference>
<keyword evidence="1 3" id="KW-0378">Hydrolase</keyword>
<dbReference type="InterPro" id="IPR000868">
    <property type="entry name" value="Isochorismatase-like_dom"/>
</dbReference>